<evidence type="ECO:0000313" key="1">
    <source>
        <dbReference type="EMBL" id="TFK21859.1"/>
    </source>
</evidence>
<reference evidence="1 2" key="1">
    <citation type="journal article" date="2019" name="Nat. Ecol. Evol.">
        <title>Megaphylogeny resolves global patterns of mushroom evolution.</title>
        <authorList>
            <person name="Varga T."/>
            <person name="Krizsan K."/>
            <person name="Foldi C."/>
            <person name="Dima B."/>
            <person name="Sanchez-Garcia M."/>
            <person name="Sanchez-Ramirez S."/>
            <person name="Szollosi G.J."/>
            <person name="Szarkandi J.G."/>
            <person name="Papp V."/>
            <person name="Albert L."/>
            <person name="Andreopoulos W."/>
            <person name="Angelini C."/>
            <person name="Antonin V."/>
            <person name="Barry K.W."/>
            <person name="Bougher N.L."/>
            <person name="Buchanan P."/>
            <person name="Buyck B."/>
            <person name="Bense V."/>
            <person name="Catcheside P."/>
            <person name="Chovatia M."/>
            <person name="Cooper J."/>
            <person name="Damon W."/>
            <person name="Desjardin D."/>
            <person name="Finy P."/>
            <person name="Geml J."/>
            <person name="Haridas S."/>
            <person name="Hughes K."/>
            <person name="Justo A."/>
            <person name="Karasinski D."/>
            <person name="Kautmanova I."/>
            <person name="Kiss B."/>
            <person name="Kocsube S."/>
            <person name="Kotiranta H."/>
            <person name="LaButti K.M."/>
            <person name="Lechner B.E."/>
            <person name="Liimatainen K."/>
            <person name="Lipzen A."/>
            <person name="Lukacs Z."/>
            <person name="Mihaltcheva S."/>
            <person name="Morgado L.N."/>
            <person name="Niskanen T."/>
            <person name="Noordeloos M.E."/>
            <person name="Ohm R.A."/>
            <person name="Ortiz-Santana B."/>
            <person name="Ovrebo C."/>
            <person name="Racz N."/>
            <person name="Riley R."/>
            <person name="Savchenko A."/>
            <person name="Shiryaev A."/>
            <person name="Soop K."/>
            <person name="Spirin V."/>
            <person name="Szebenyi C."/>
            <person name="Tomsovsky M."/>
            <person name="Tulloss R.E."/>
            <person name="Uehling J."/>
            <person name="Grigoriev I.V."/>
            <person name="Vagvolgyi C."/>
            <person name="Papp T."/>
            <person name="Martin F.M."/>
            <person name="Miettinen O."/>
            <person name="Hibbett D.S."/>
            <person name="Nagy L.G."/>
        </authorList>
    </citation>
    <scope>NUCLEOTIDE SEQUENCE [LARGE SCALE GENOMIC DNA]</scope>
    <source>
        <strain evidence="1 2">CBS 121175</strain>
    </source>
</reference>
<gene>
    <name evidence="1" type="ORF">FA15DRAFT_64489</name>
</gene>
<dbReference type="STRING" id="230819.A0A5C3KN22"/>
<organism evidence="1 2">
    <name type="scientific">Coprinopsis marcescibilis</name>
    <name type="common">Agaric fungus</name>
    <name type="synonym">Psathyrella marcescibilis</name>
    <dbReference type="NCBI Taxonomy" id="230819"/>
    <lineage>
        <taxon>Eukaryota</taxon>
        <taxon>Fungi</taxon>
        <taxon>Dikarya</taxon>
        <taxon>Basidiomycota</taxon>
        <taxon>Agaricomycotina</taxon>
        <taxon>Agaricomycetes</taxon>
        <taxon>Agaricomycetidae</taxon>
        <taxon>Agaricales</taxon>
        <taxon>Agaricineae</taxon>
        <taxon>Psathyrellaceae</taxon>
        <taxon>Coprinopsis</taxon>
    </lineage>
</organism>
<dbReference type="OrthoDB" id="6105938at2759"/>
<keyword evidence="2" id="KW-1185">Reference proteome</keyword>
<accession>A0A5C3KN22</accession>
<dbReference type="EMBL" id="ML210256">
    <property type="protein sequence ID" value="TFK21859.1"/>
    <property type="molecule type" value="Genomic_DNA"/>
</dbReference>
<proteinExistence type="predicted"/>
<name>A0A5C3KN22_COPMA</name>
<protein>
    <submittedName>
        <fullName evidence="1">Uncharacterized protein</fullName>
    </submittedName>
</protein>
<dbReference type="Proteomes" id="UP000307440">
    <property type="component" value="Unassembled WGS sequence"/>
</dbReference>
<dbReference type="PANTHER" id="PTHR38846:SF1">
    <property type="entry name" value="C3H1-TYPE DOMAIN-CONTAINING PROTEIN"/>
    <property type="match status" value="1"/>
</dbReference>
<sequence length="160" mass="18527">MSTPLEEFFAQYPNFDYHSASPATSEFRRLSRSQKWGGQHNEEREAAHSEFRTALVRQFNHLYGTDANDLEAWKYICEMVRIDPIPKTVSAAKKAMRDTHVNLIDLIGAPNGGDMEIFASEKELSEYTRETRRFFPKEALEAGNLLKSLRRQIFRPRGRS</sequence>
<dbReference type="AlphaFoldDB" id="A0A5C3KN22"/>
<evidence type="ECO:0000313" key="2">
    <source>
        <dbReference type="Proteomes" id="UP000307440"/>
    </source>
</evidence>
<dbReference type="PANTHER" id="PTHR38846">
    <property type="entry name" value="C3H1-TYPE DOMAIN-CONTAINING PROTEIN"/>
    <property type="match status" value="1"/>
</dbReference>